<dbReference type="EMBL" id="BPLR01006729">
    <property type="protein sequence ID" value="GIY11974.1"/>
    <property type="molecule type" value="Genomic_DNA"/>
</dbReference>
<sequence length="95" mass="11069">MSLCCLSLIQILWICLISNHKDEWAVLIILSFQLWIYITVFQSRTRIRLLTEELLQNIEHAACSHHPEKENVKNLHLGVLLIRNVPDYILGSDAF</sequence>
<accession>A0AAV4QRS7</accession>
<comment type="caution">
    <text evidence="2">The sequence shown here is derived from an EMBL/GenBank/DDBJ whole genome shotgun (WGS) entry which is preliminary data.</text>
</comment>
<keyword evidence="1" id="KW-0812">Transmembrane</keyword>
<keyword evidence="3" id="KW-1185">Reference proteome</keyword>
<protein>
    <submittedName>
        <fullName evidence="2">Uncharacterized protein</fullName>
    </submittedName>
</protein>
<dbReference type="Proteomes" id="UP001054945">
    <property type="component" value="Unassembled WGS sequence"/>
</dbReference>
<gene>
    <name evidence="2" type="ORF">CEXT_290181</name>
</gene>
<name>A0AAV4QRS7_CAEEX</name>
<organism evidence="2 3">
    <name type="scientific">Caerostris extrusa</name>
    <name type="common">Bark spider</name>
    <name type="synonym">Caerostris bankana</name>
    <dbReference type="NCBI Taxonomy" id="172846"/>
    <lineage>
        <taxon>Eukaryota</taxon>
        <taxon>Metazoa</taxon>
        <taxon>Ecdysozoa</taxon>
        <taxon>Arthropoda</taxon>
        <taxon>Chelicerata</taxon>
        <taxon>Arachnida</taxon>
        <taxon>Araneae</taxon>
        <taxon>Araneomorphae</taxon>
        <taxon>Entelegynae</taxon>
        <taxon>Araneoidea</taxon>
        <taxon>Araneidae</taxon>
        <taxon>Caerostris</taxon>
    </lineage>
</organism>
<feature type="transmembrane region" description="Helical" evidence="1">
    <location>
        <begin position="24"/>
        <end position="41"/>
    </location>
</feature>
<proteinExistence type="predicted"/>
<reference evidence="2 3" key="1">
    <citation type="submission" date="2021-06" db="EMBL/GenBank/DDBJ databases">
        <title>Caerostris extrusa draft genome.</title>
        <authorList>
            <person name="Kono N."/>
            <person name="Arakawa K."/>
        </authorList>
    </citation>
    <scope>NUCLEOTIDE SEQUENCE [LARGE SCALE GENOMIC DNA]</scope>
</reference>
<evidence type="ECO:0000313" key="2">
    <source>
        <dbReference type="EMBL" id="GIY11974.1"/>
    </source>
</evidence>
<dbReference type="AlphaFoldDB" id="A0AAV4QRS7"/>
<evidence type="ECO:0000313" key="3">
    <source>
        <dbReference type="Proteomes" id="UP001054945"/>
    </source>
</evidence>
<keyword evidence="1" id="KW-1133">Transmembrane helix</keyword>
<evidence type="ECO:0000256" key="1">
    <source>
        <dbReference type="SAM" id="Phobius"/>
    </source>
</evidence>
<keyword evidence="1" id="KW-0472">Membrane</keyword>